<evidence type="ECO:0000313" key="1">
    <source>
        <dbReference type="EMBL" id="KAI8003626.1"/>
    </source>
</evidence>
<comment type="caution">
    <text evidence="1">The sequence shown here is derived from an EMBL/GenBank/DDBJ whole genome shotgun (WGS) entry which is preliminary data.</text>
</comment>
<reference evidence="1 2" key="1">
    <citation type="journal article" date="2022" name="Plant J.">
        <title>Chromosome-level genome of Camellia lanceoleosa provides a valuable resource for understanding genome evolution and self-incompatibility.</title>
        <authorList>
            <person name="Gong W."/>
            <person name="Xiao S."/>
            <person name="Wang L."/>
            <person name="Liao Z."/>
            <person name="Chang Y."/>
            <person name="Mo W."/>
            <person name="Hu G."/>
            <person name="Li W."/>
            <person name="Zhao G."/>
            <person name="Zhu H."/>
            <person name="Hu X."/>
            <person name="Ji K."/>
            <person name="Xiang X."/>
            <person name="Song Q."/>
            <person name="Yuan D."/>
            <person name="Jin S."/>
            <person name="Zhang L."/>
        </authorList>
    </citation>
    <scope>NUCLEOTIDE SEQUENCE [LARGE SCALE GENOMIC DNA]</scope>
    <source>
        <strain evidence="1">SQ_2022a</strain>
    </source>
</reference>
<name>A0ACC0GVT0_9ERIC</name>
<keyword evidence="2" id="KW-1185">Reference proteome</keyword>
<accession>A0ACC0GVT0</accession>
<sequence length="160" mass="16551">MMGVGVVKQDVKAMILTGFASLVAGACSMAIGEFVSFYSQLDIEVAQVKRDKKRVGSGGENKEEKEEGRASLVKAAAASAIAFTMGAMVPLLGASFIKNYKVRVGVVVGVVSMALVVFAWLGVVLGKAPPARSITRVLIGGSLAMAITFGLTKLVGSRGL</sequence>
<dbReference type="Proteomes" id="UP001060215">
    <property type="component" value="Chromosome 9"/>
</dbReference>
<dbReference type="EMBL" id="CM045766">
    <property type="protein sequence ID" value="KAI8003626.1"/>
    <property type="molecule type" value="Genomic_DNA"/>
</dbReference>
<proteinExistence type="predicted"/>
<organism evidence="1 2">
    <name type="scientific">Camellia lanceoleosa</name>
    <dbReference type="NCBI Taxonomy" id="1840588"/>
    <lineage>
        <taxon>Eukaryota</taxon>
        <taxon>Viridiplantae</taxon>
        <taxon>Streptophyta</taxon>
        <taxon>Embryophyta</taxon>
        <taxon>Tracheophyta</taxon>
        <taxon>Spermatophyta</taxon>
        <taxon>Magnoliopsida</taxon>
        <taxon>eudicotyledons</taxon>
        <taxon>Gunneridae</taxon>
        <taxon>Pentapetalae</taxon>
        <taxon>asterids</taxon>
        <taxon>Ericales</taxon>
        <taxon>Theaceae</taxon>
        <taxon>Camellia</taxon>
    </lineage>
</organism>
<gene>
    <name evidence="1" type="ORF">LOK49_LG08G01371</name>
</gene>
<evidence type="ECO:0000313" key="2">
    <source>
        <dbReference type="Proteomes" id="UP001060215"/>
    </source>
</evidence>
<protein>
    <submittedName>
        <fullName evidence="1">Uncharacterized protein</fullName>
    </submittedName>
</protein>